<dbReference type="Pfam" id="PF13604">
    <property type="entry name" value="AAA_30"/>
    <property type="match status" value="1"/>
</dbReference>
<dbReference type="Proteomes" id="UP000199144">
    <property type="component" value="Unassembled WGS sequence"/>
</dbReference>
<sequence>MSDTIVLNPAQNEAVQAARDLRRGEILVILGSAGSGKSTVIDHVKNVVEAPTLMAPTHTAKRVMTDITGLQAMTYHKGLGIVPDGEGEFYTNGKVNGQATAIFDETSMMPDKHLTRATLMLQTGRMIFLGDEAQLPPVGADQMFTRWFTARGGVKVIRLQQVMRQANDNPLLNLALQYRHGEDARISFPTSNVTSGAGGFYLDTKDGAMRNFRKYREEGHNVLMVSYFNRSVNSLNQKFRMDFYGDAAAEWPFLMNEPIVASGLCLRADRFSDYLEFKRQMRLVRDKKMDFKDVTADPFESYVALENGQEGVVVGATRVVGHHAFGSNDVWELKIRVTETGKTFPVWTMRPDERAFTVERERRHHEALSEDDRKENRLHMAYYFHLADIRAPFVCSIHKSQGRTVDVCFVDMVSVNAARTMRTGSQELWNRLAYVALSRPKHIAVGFA</sequence>
<accession>A0A1I4IQ95</accession>
<dbReference type="AlphaFoldDB" id="A0A1I4IQ95"/>
<dbReference type="OrthoDB" id="9803432at2"/>
<evidence type="ECO:0000313" key="1">
    <source>
        <dbReference type="EMBL" id="SFL56011.1"/>
    </source>
</evidence>
<dbReference type="InterPro" id="IPR050534">
    <property type="entry name" value="Coronavir_polyprotein_1ab"/>
</dbReference>
<dbReference type="SUPFAM" id="SSF52540">
    <property type="entry name" value="P-loop containing nucleoside triphosphate hydrolases"/>
    <property type="match status" value="1"/>
</dbReference>
<dbReference type="RefSeq" id="WP_093090858.1">
    <property type="nucleotide sequence ID" value="NZ_FOTQ01000001.1"/>
</dbReference>
<dbReference type="EMBL" id="FOTQ01000001">
    <property type="protein sequence ID" value="SFL56011.1"/>
    <property type="molecule type" value="Genomic_DNA"/>
</dbReference>
<name>A0A1I4IQ95_9RHOB</name>
<proteinExistence type="predicted"/>
<organism evidence="1 2">
    <name type="scientific">Shimia aestuarii</name>
    <dbReference type="NCBI Taxonomy" id="254406"/>
    <lineage>
        <taxon>Bacteria</taxon>
        <taxon>Pseudomonadati</taxon>
        <taxon>Pseudomonadota</taxon>
        <taxon>Alphaproteobacteria</taxon>
        <taxon>Rhodobacterales</taxon>
        <taxon>Roseobacteraceae</taxon>
    </lineage>
</organism>
<dbReference type="PANTHER" id="PTHR43788">
    <property type="entry name" value="DNA2/NAM7 HELICASE FAMILY MEMBER"/>
    <property type="match status" value="1"/>
</dbReference>
<keyword evidence="2" id="KW-1185">Reference proteome</keyword>
<dbReference type="Gene3D" id="3.40.50.300">
    <property type="entry name" value="P-loop containing nucleotide triphosphate hydrolases"/>
    <property type="match status" value="2"/>
</dbReference>
<gene>
    <name evidence="1" type="ORF">SAMN04488042_101682</name>
</gene>
<reference evidence="1 2" key="1">
    <citation type="submission" date="2016-10" db="EMBL/GenBank/DDBJ databases">
        <authorList>
            <person name="de Groot N.N."/>
        </authorList>
    </citation>
    <scope>NUCLEOTIDE SEQUENCE [LARGE SCALE GENOMIC DNA]</scope>
    <source>
        <strain evidence="1 2">DSM 15283</strain>
    </source>
</reference>
<protein>
    <submittedName>
        <fullName evidence="1">AAA domain-containing protein</fullName>
    </submittedName>
</protein>
<dbReference type="CDD" id="cd18809">
    <property type="entry name" value="SF1_C_RecD"/>
    <property type="match status" value="1"/>
</dbReference>
<dbReference type="STRING" id="254406.SAMN04488042_101682"/>
<evidence type="ECO:0000313" key="2">
    <source>
        <dbReference type="Proteomes" id="UP000199144"/>
    </source>
</evidence>
<dbReference type="InterPro" id="IPR027417">
    <property type="entry name" value="P-loop_NTPase"/>
</dbReference>